<feature type="domain" description="HTH merR-type" evidence="1">
    <location>
        <begin position="7"/>
        <end position="76"/>
    </location>
</feature>
<dbReference type="SMART" id="SM00422">
    <property type="entry name" value="HTH_MERR"/>
    <property type="match status" value="1"/>
</dbReference>
<dbReference type="GO" id="GO:0003677">
    <property type="term" value="F:DNA binding"/>
    <property type="evidence" value="ECO:0007669"/>
    <property type="project" value="InterPro"/>
</dbReference>
<evidence type="ECO:0000313" key="3">
    <source>
        <dbReference type="Proteomes" id="UP000199296"/>
    </source>
</evidence>
<dbReference type="Gene3D" id="3.40.50.280">
    <property type="entry name" value="Cobalamin-binding domain"/>
    <property type="match status" value="1"/>
</dbReference>
<dbReference type="AlphaFoldDB" id="A0A1G7VS80"/>
<dbReference type="InterPro" id="IPR003759">
    <property type="entry name" value="Cbl-bd_cap"/>
</dbReference>
<dbReference type="Pfam" id="PF13411">
    <property type="entry name" value="MerR_1"/>
    <property type="match status" value="1"/>
</dbReference>
<dbReference type="InterPro" id="IPR000551">
    <property type="entry name" value="MerR-type_HTH_dom"/>
</dbReference>
<keyword evidence="3" id="KW-1185">Reference proteome</keyword>
<reference evidence="2 3" key="1">
    <citation type="submission" date="2016-10" db="EMBL/GenBank/DDBJ databases">
        <authorList>
            <person name="de Groot N.N."/>
        </authorList>
    </citation>
    <scope>NUCLEOTIDE SEQUENCE [LARGE SCALE GENOMIC DNA]</scope>
    <source>
        <strain evidence="2 3">DSM 19803</strain>
    </source>
</reference>
<proteinExistence type="predicted"/>
<name>A0A1G7VS80_9FLAO</name>
<accession>A0A1G7VS80</accession>
<dbReference type="InterPro" id="IPR036594">
    <property type="entry name" value="Meth_synthase_dom"/>
</dbReference>
<dbReference type="Pfam" id="PF02607">
    <property type="entry name" value="B12-binding_2"/>
    <property type="match status" value="1"/>
</dbReference>
<dbReference type="STRING" id="470826.SAMN04488027_104104"/>
<protein>
    <submittedName>
        <fullName evidence="2">B12 binding domain-containing protein</fullName>
    </submittedName>
</protein>
<dbReference type="CDD" id="cd01104">
    <property type="entry name" value="HTH_MlrA-CarA"/>
    <property type="match status" value="1"/>
</dbReference>
<dbReference type="GO" id="GO:0006355">
    <property type="term" value="P:regulation of DNA-templated transcription"/>
    <property type="evidence" value="ECO:0007669"/>
    <property type="project" value="InterPro"/>
</dbReference>
<dbReference type="OrthoDB" id="9800334at2"/>
<dbReference type="EMBL" id="FNCW01000004">
    <property type="protein sequence ID" value="SDG62557.1"/>
    <property type="molecule type" value="Genomic_DNA"/>
</dbReference>
<dbReference type="InterPro" id="IPR009061">
    <property type="entry name" value="DNA-bd_dom_put_sf"/>
</dbReference>
<sequence length="299" mass="34651">MGNIKQNFSIKDLESLSGIKAHTIRMWEKRYSVLQPERTETNIRNYGVTGLQKILNIAFLNENGYKISRISKLDDSEISELVQSITTSKSNSNRALKSMKVAMMNFDQPLFLRTYENLLVNKTFSEIYEEVFIPLMIEIGMLWQAGTITPAHEQFISNLIKQKLFINIESLQKEQASKTDKVFVLFLPDEEIHDIGLFYANYEILSHGYKVIFLGQSLPMKDLTYLSTLYDNTIFVSYLTVKPDNLTQYLDDFKEHICPDGRCEYWLLGRKSIELLENNTKLPEGIRAFRDISELSLNL</sequence>
<gene>
    <name evidence="2" type="ORF">SAMN04488027_104104</name>
</gene>
<organism evidence="2 3">
    <name type="scientific">Psychroflexus sediminis</name>
    <dbReference type="NCBI Taxonomy" id="470826"/>
    <lineage>
        <taxon>Bacteria</taxon>
        <taxon>Pseudomonadati</taxon>
        <taxon>Bacteroidota</taxon>
        <taxon>Flavobacteriia</taxon>
        <taxon>Flavobacteriales</taxon>
        <taxon>Flavobacteriaceae</taxon>
        <taxon>Psychroflexus</taxon>
    </lineage>
</organism>
<dbReference type="PROSITE" id="PS50937">
    <property type="entry name" value="HTH_MERR_2"/>
    <property type="match status" value="1"/>
</dbReference>
<dbReference type="Gene3D" id="1.10.1240.10">
    <property type="entry name" value="Methionine synthase domain"/>
    <property type="match status" value="1"/>
</dbReference>
<dbReference type="Proteomes" id="UP000199296">
    <property type="component" value="Unassembled WGS sequence"/>
</dbReference>
<dbReference type="SUPFAM" id="SSF46955">
    <property type="entry name" value="Putative DNA-binding domain"/>
    <property type="match status" value="1"/>
</dbReference>
<evidence type="ECO:0000259" key="1">
    <source>
        <dbReference type="PROSITE" id="PS50937"/>
    </source>
</evidence>
<dbReference type="RefSeq" id="WP_093366410.1">
    <property type="nucleotide sequence ID" value="NZ_FNCW01000004.1"/>
</dbReference>
<dbReference type="Gene3D" id="1.10.1660.10">
    <property type="match status" value="1"/>
</dbReference>
<evidence type="ECO:0000313" key="2">
    <source>
        <dbReference type="EMBL" id="SDG62557.1"/>
    </source>
</evidence>